<gene>
    <name evidence="1" type="ORF">M9458_047903</name>
</gene>
<feature type="non-terminal residue" evidence="1">
    <location>
        <position position="1"/>
    </location>
</feature>
<comment type="caution">
    <text evidence="1">The sequence shown here is derived from an EMBL/GenBank/DDBJ whole genome shotgun (WGS) entry which is preliminary data.</text>
</comment>
<sequence>LRSTAGTHMRCMTTFFTRNLSCALGHPQLPGPSYRPCWRKTTPGGWATEMT</sequence>
<dbReference type="EMBL" id="JAMKFB020000024">
    <property type="protein sequence ID" value="KAL0156657.1"/>
    <property type="molecule type" value="Genomic_DNA"/>
</dbReference>
<keyword evidence="2" id="KW-1185">Reference proteome</keyword>
<feature type="non-terminal residue" evidence="1">
    <location>
        <position position="51"/>
    </location>
</feature>
<dbReference type="Proteomes" id="UP001529510">
    <property type="component" value="Unassembled WGS sequence"/>
</dbReference>
<protein>
    <submittedName>
        <fullName evidence="1">Uncharacterized protein</fullName>
    </submittedName>
</protein>
<evidence type="ECO:0000313" key="1">
    <source>
        <dbReference type="EMBL" id="KAL0156657.1"/>
    </source>
</evidence>
<proteinExistence type="predicted"/>
<name>A0ABD0N643_CIRMR</name>
<dbReference type="AlphaFoldDB" id="A0ABD0N643"/>
<evidence type="ECO:0000313" key="2">
    <source>
        <dbReference type="Proteomes" id="UP001529510"/>
    </source>
</evidence>
<organism evidence="1 2">
    <name type="scientific">Cirrhinus mrigala</name>
    <name type="common">Mrigala</name>
    <dbReference type="NCBI Taxonomy" id="683832"/>
    <lineage>
        <taxon>Eukaryota</taxon>
        <taxon>Metazoa</taxon>
        <taxon>Chordata</taxon>
        <taxon>Craniata</taxon>
        <taxon>Vertebrata</taxon>
        <taxon>Euteleostomi</taxon>
        <taxon>Actinopterygii</taxon>
        <taxon>Neopterygii</taxon>
        <taxon>Teleostei</taxon>
        <taxon>Ostariophysi</taxon>
        <taxon>Cypriniformes</taxon>
        <taxon>Cyprinidae</taxon>
        <taxon>Labeoninae</taxon>
        <taxon>Labeonini</taxon>
        <taxon>Cirrhinus</taxon>
    </lineage>
</organism>
<accession>A0ABD0N643</accession>
<reference evidence="1 2" key="1">
    <citation type="submission" date="2024-05" db="EMBL/GenBank/DDBJ databases">
        <title>Genome sequencing and assembly of Indian major carp, Cirrhinus mrigala (Hamilton, 1822).</title>
        <authorList>
            <person name="Mohindra V."/>
            <person name="Chowdhury L.M."/>
            <person name="Lal K."/>
            <person name="Jena J.K."/>
        </authorList>
    </citation>
    <scope>NUCLEOTIDE SEQUENCE [LARGE SCALE GENOMIC DNA]</scope>
    <source>
        <strain evidence="1">CM1030</strain>
        <tissue evidence="1">Blood</tissue>
    </source>
</reference>